<evidence type="ECO:0000313" key="25">
    <source>
        <dbReference type="EMBL" id="AFM26619.1"/>
    </source>
</evidence>
<reference evidence="26" key="1">
    <citation type="submission" date="2012-06" db="EMBL/GenBank/DDBJ databases">
        <title>Complete sequence of chromosome of Desulfomonile tiedjei DSM 6799.</title>
        <authorList>
            <person name="Lucas S."/>
            <person name="Copeland A."/>
            <person name="Lapidus A."/>
            <person name="Glavina del Rio T."/>
            <person name="Dalin E."/>
            <person name="Tice H."/>
            <person name="Bruce D."/>
            <person name="Goodwin L."/>
            <person name="Pitluck S."/>
            <person name="Peters L."/>
            <person name="Ovchinnikova G."/>
            <person name="Zeytun A."/>
            <person name="Lu M."/>
            <person name="Kyrpides N."/>
            <person name="Mavromatis K."/>
            <person name="Ivanova N."/>
            <person name="Brettin T."/>
            <person name="Detter J.C."/>
            <person name="Han C."/>
            <person name="Larimer F."/>
            <person name="Land M."/>
            <person name="Hauser L."/>
            <person name="Markowitz V."/>
            <person name="Cheng J.-F."/>
            <person name="Hugenholtz P."/>
            <person name="Woyke T."/>
            <person name="Wu D."/>
            <person name="Spring S."/>
            <person name="Schroeder M."/>
            <person name="Brambilla E."/>
            <person name="Klenk H.-P."/>
            <person name="Eisen J.A."/>
        </authorList>
    </citation>
    <scope>NUCLEOTIDE SEQUENCE [LARGE SCALE GENOMIC DNA]</scope>
    <source>
        <strain evidence="26">ATCC 49306 / DSM 6799 / DCB-1</strain>
    </source>
</reference>
<feature type="transmembrane region" description="Helical" evidence="24">
    <location>
        <begin position="6"/>
        <end position="35"/>
    </location>
</feature>
<dbReference type="GO" id="GO:0005886">
    <property type="term" value="C:plasma membrane"/>
    <property type="evidence" value="ECO:0007669"/>
    <property type="project" value="UniProtKB-SubCell"/>
</dbReference>
<dbReference type="OrthoDB" id="9799199at2"/>
<feature type="transmembrane region" description="Helical" evidence="24">
    <location>
        <begin position="250"/>
        <end position="269"/>
    </location>
</feature>
<keyword evidence="17" id="KW-1208">Phospholipid metabolism</keyword>
<evidence type="ECO:0000256" key="3">
    <source>
        <dbReference type="ARBA" id="ARBA00005119"/>
    </source>
</evidence>
<name>I4CAM8_DESTA</name>
<comment type="similarity">
    <text evidence="5">Belongs to the CDS family.</text>
</comment>
<evidence type="ECO:0000256" key="14">
    <source>
        <dbReference type="ARBA" id="ARBA00023098"/>
    </source>
</evidence>
<evidence type="ECO:0000256" key="11">
    <source>
        <dbReference type="ARBA" id="ARBA00022692"/>
    </source>
</evidence>
<dbReference type="Pfam" id="PF01148">
    <property type="entry name" value="CTP_transf_1"/>
    <property type="match status" value="1"/>
</dbReference>
<dbReference type="Proteomes" id="UP000006055">
    <property type="component" value="Chromosome"/>
</dbReference>
<keyword evidence="14" id="KW-0443">Lipid metabolism</keyword>
<feature type="transmembrane region" description="Helical" evidence="24">
    <location>
        <begin position="134"/>
        <end position="154"/>
    </location>
</feature>
<dbReference type="PATRIC" id="fig|706587.4.peg.4505"/>
<keyword evidence="10" id="KW-0808">Transferase</keyword>
<evidence type="ECO:0000256" key="7">
    <source>
        <dbReference type="ARBA" id="ARBA00019373"/>
    </source>
</evidence>
<dbReference type="EC" id="2.7.7.41" evidence="6"/>
<evidence type="ECO:0000256" key="16">
    <source>
        <dbReference type="ARBA" id="ARBA00023209"/>
    </source>
</evidence>
<gene>
    <name evidence="25" type="ordered locus">Desti_3977</name>
</gene>
<proteinExistence type="inferred from homology"/>
<dbReference type="GO" id="GO:0004605">
    <property type="term" value="F:phosphatidate cytidylyltransferase activity"/>
    <property type="evidence" value="ECO:0007669"/>
    <property type="project" value="UniProtKB-EC"/>
</dbReference>
<dbReference type="EMBL" id="CP003360">
    <property type="protein sequence ID" value="AFM26619.1"/>
    <property type="molecule type" value="Genomic_DNA"/>
</dbReference>
<evidence type="ECO:0000256" key="22">
    <source>
        <dbReference type="ARBA" id="ARBA00032743"/>
    </source>
</evidence>
<dbReference type="HOGENOM" id="CLU_037294_2_2_7"/>
<evidence type="ECO:0000256" key="4">
    <source>
        <dbReference type="ARBA" id="ARBA00005189"/>
    </source>
</evidence>
<evidence type="ECO:0000256" key="12">
    <source>
        <dbReference type="ARBA" id="ARBA00022695"/>
    </source>
</evidence>
<feature type="transmembrane region" description="Helical" evidence="24">
    <location>
        <begin position="56"/>
        <end position="74"/>
    </location>
</feature>
<organism evidence="25 26">
    <name type="scientific">Desulfomonile tiedjei (strain ATCC 49306 / DSM 6799 / DCB-1)</name>
    <dbReference type="NCBI Taxonomy" id="706587"/>
    <lineage>
        <taxon>Bacteria</taxon>
        <taxon>Pseudomonadati</taxon>
        <taxon>Thermodesulfobacteriota</taxon>
        <taxon>Desulfomonilia</taxon>
        <taxon>Desulfomonilales</taxon>
        <taxon>Desulfomonilaceae</taxon>
        <taxon>Desulfomonile</taxon>
    </lineage>
</organism>
<dbReference type="STRING" id="706587.Desti_3977"/>
<evidence type="ECO:0000256" key="18">
    <source>
        <dbReference type="ARBA" id="ARBA00029893"/>
    </source>
</evidence>
<evidence type="ECO:0000256" key="24">
    <source>
        <dbReference type="SAM" id="Phobius"/>
    </source>
</evidence>
<evidence type="ECO:0000256" key="8">
    <source>
        <dbReference type="ARBA" id="ARBA00022475"/>
    </source>
</evidence>
<keyword evidence="15 24" id="KW-0472">Membrane</keyword>
<keyword evidence="12" id="KW-0548">Nucleotidyltransferase</keyword>
<evidence type="ECO:0000313" key="26">
    <source>
        <dbReference type="Proteomes" id="UP000006055"/>
    </source>
</evidence>
<dbReference type="RefSeq" id="WP_014811745.1">
    <property type="nucleotide sequence ID" value="NC_018025.1"/>
</dbReference>
<evidence type="ECO:0000256" key="15">
    <source>
        <dbReference type="ARBA" id="ARBA00023136"/>
    </source>
</evidence>
<evidence type="ECO:0000256" key="13">
    <source>
        <dbReference type="ARBA" id="ARBA00022989"/>
    </source>
</evidence>
<dbReference type="eggNOG" id="COG4589">
    <property type="taxonomic scope" value="Bacteria"/>
</dbReference>
<evidence type="ECO:0000256" key="23">
    <source>
        <dbReference type="ARBA" id="ARBA00033406"/>
    </source>
</evidence>
<keyword evidence="26" id="KW-1185">Reference proteome</keyword>
<protein>
    <recommendedName>
        <fullName evidence="7">Phosphatidate cytidylyltransferase</fullName>
        <ecNumber evidence="6">2.7.7.41</ecNumber>
    </recommendedName>
    <alternativeName>
        <fullName evidence="20">CDP-DAG synthase</fullName>
    </alternativeName>
    <alternativeName>
        <fullName evidence="22">CDP-DG synthase</fullName>
    </alternativeName>
    <alternativeName>
        <fullName evidence="18">CDP-diacylglycerol synthase</fullName>
    </alternativeName>
    <alternativeName>
        <fullName evidence="21">CDP-diglyceride pyrophosphorylase</fullName>
    </alternativeName>
    <alternativeName>
        <fullName evidence="23">CDP-diglyceride synthase</fullName>
    </alternativeName>
    <alternativeName>
        <fullName evidence="19">CTP:phosphatidate cytidylyltransferase</fullName>
    </alternativeName>
</protein>
<keyword evidence="11 24" id="KW-0812">Transmembrane</keyword>
<sequence>MLKARVITAIIVILILVPAILWGGAPAVAALVALFSGIAAWELTRNLDDVKSPPGNHLTIVLALAVVVSFYYLPLRAVPAAIVFMPLTILLFHLFLYNLIQKTVPSAAEMTFVVGYAVIPLSHAILLARLDYGAAWVLFVLVVICLGDAGAYFAGKYYGKHKFSSNVSPSKTLEGLGGGIAGNFVGMLVMEVAAPGLPGVAILAQLTLILAVLSPLGDLCASALKRRLGIKDFGGVLPGHGGVMDRADSLIFGFPVVYYFIVGTGVVVLPL</sequence>
<feature type="transmembrane region" description="Helical" evidence="24">
    <location>
        <begin position="107"/>
        <end position="128"/>
    </location>
</feature>
<dbReference type="PANTHER" id="PTHR46382">
    <property type="entry name" value="PHOSPHATIDATE CYTIDYLYLTRANSFERASE"/>
    <property type="match status" value="1"/>
</dbReference>
<dbReference type="AlphaFoldDB" id="I4CAM8"/>
<dbReference type="KEGG" id="dti:Desti_3977"/>
<evidence type="ECO:0000256" key="17">
    <source>
        <dbReference type="ARBA" id="ARBA00023264"/>
    </source>
</evidence>
<evidence type="ECO:0000256" key="20">
    <source>
        <dbReference type="ARBA" id="ARBA00032253"/>
    </source>
</evidence>
<evidence type="ECO:0000256" key="21">
    <source>
        <dbReference type="ARBA" id="ARBA00032396"/>
    </source>
</evidence>
<feature type="transmembrane region" description="Helical" evidence="24">
    <location>
        <begin position="80"/>
        <end position="100"/>
    </location>
</feature>
<evidence type="ECO:0000256" key="10">
    <source>
        <dbReference type="ARBA" id="ARBA00022679"/>
    </source>
</evidence>
<comment type="pathway">
    <text evidence="3">Phospholipid metabolism; CDP-diacylglycerol biosynthesis; CDP-diacylglycerol from sn-glycerol 3-phosphate: step 3/3.</text>
</comment>
<comment type="pathway">
    <text evidence="4">Lipid metabolism.</text>
</comment>
<feature type="transmembrane region" description="Helical" evidence="24">
    <location>
        <begin position="200"/>
        <end position="221"/>
    </location>
</feature>
<comment type="subcellular location">
    <subcellularLocation>
        <location evidence="2">Cell membrane</location>
        <topology evidence="2">Multi-pass membrane protein</topology>
    </subcellularLocation>
</comment>
<evidence type="ECO:0000256" key="19">
    <source>
        <dbReference type="ARBA" id="ARBA00031825"/>
    </source>
</evidence>
<dbReference type="GO" id="GO:0016024">
    <property type="term" value="P:CDP-diacylglycerol biosynthetic process"/>
    <property type="evidence" value="ECO:0007669"/>
    <property type="project" value="TreeGrafter"/>
</dbReference>
<keyword evidence="13 24" id="KW-1133">Transmembrane helix</keyword>
<keyword evidence="8" id="KW-1003">Cell membrane</keyword>
<evidence type="ECO:0000256" key="5">
    <source>
        <dbReference type="ARBA" id="ARBA00010185"/>
    </source>
</evidence>
<evidence type="ECO:0000256" key="6">
    <source>
        <dbReference type="ARBA" id="ARBA00012487"/>
    </source>
</evidence>
<evidence type="ECO:0000256" key="2">
    <source>
        <dbReference type="ARBA" id="ARBA00004651"/>
    </source>
</evidence>
<keyword evidence="9" id="KW-0444">Lipid biosynthesis</keyword>
<accession>I4CAM8</accession>
<evidence type="ECO:0000256" key="1">
    <source>
        <dbReference type="ARBA" id="ARBA00001698"/>
    </source>
</evidence>
<keyword evidence="16" id="KW-0594">Phospholipid biosynthesis</keyword>
<dbReference type="PANTHER" id="PTHR46382:SF1">
    <property type="entry name" value="PHOSPHATIDATE CYTIDYLYLTRANSFERASE"/>
    <property type="match status" value="1"/>
</dbReference>
<evidence type="ECO:0000256" key="9">
    <source>
        <dbReference type="ARBA" id="ARBA00022516"/>
    </source>
</evidence>
<comment type="catalytic activity">
    <reaction evidence="1">
        <text>a 1,2-diacyl-sn-glycero-3-phosphate + CTP + H(+) = a CDP-1,2-diacyl-sn-glycerol + diphosphate</text>
        <dbReference type="Rhea" id="RHEA:16229"/>
        <dbReference type="ChEBI" id="CHEBI:15378"/>
        <dbReference type="ChEBI" id="CHEBI:33019"/>
        <dbReference type="ChEBI" id="CHEBI:37563"/>
        <dbReference type="ChEBI" id="CHEBI:58332"/>
        <dbReference type="ChEBI" id="CHEBI:58608"/>
        <dbReference type="EC" id="2.7.7.41"/>
    </reaction>
</comment>